<comment type="function">
    <text evidence="3 4">Participates actively in the response to hyperosmotic and heat shock by preventing the aggregation of stress-denatured proteins, in association with DnaK and GrpE. It is the nucleotide exchange factor for DnaK and may function as a thermosensor. Unfolded proteins bind initially to DnaJ; upon interaction with the DnaJ-bound protein, DnaK hydrolyzes its bound ATP, resulting in the formation of a stable complex. GrpE releases ADP from DnaK; ATP binding to DnaK triggers the release of the substrate protein, thus completing the reaction cycle. Several rounds of ATP-dependent interactions between DnaJ, DnaK and GrpE are required for fully efficient folding.</text>
</comment>
<dbReference type="GO" id="GO:0051082">
    <property type="term" value="F:unfolded protein binding"/>
    <property type="evidence" value="ECO:0007669"/>
    <property type="project" value="TreeGrafter"/>
</dbReference>
<name>A0A8I0HNR4_9CORY</name>
<dbReference type="EMBL" id="JACSPR010000004">
    <property type="protein sequence ID" value="MBD8030159.1"/>
    <property type="molecule type" value="Genomic_DNA"/>
</dbReference>
<dbReference type="Gene3D" id="2.30.22.10">
    <property type="entry name" value="Head domain of nucleotide exchange factor GrpE"/>
    <property type="match status" value="1"/>
</dbReference>
<proteinExistence type="inferred from homology"/>
<gene>
    <name evidence="3 7" type="primary">grpE</name>
    <name evidence="7" type="ORF">H9627_07465</name>
</gene>
<dbReference type="InterPro" id="IPR009012">
    <property type="entry name" value="GrpE_head"/>
</dbReference>
<dbReference type="GO" id="GO:0042803">
    <property type="term" value="F:protein homodimerization activity"/>
    <property type="evidence" value="ECO:0007669"/>
    <property type="project" value="InterPro"/>
</dbReference>
<dbReference type="GO" id="GO:0005737">
    <property type="term" value="C:cytoplasm"/>
    <property type="evidence" value="ECO:0007669"/>
    <property type="project" value="UniProtKB-SubCell"/>
</dbReference>
<protein>
    <recommendedName>
        <fullName evidence="3 4">Protein GrpE</fullName>
    </recommendedName>
    <alternativeName>
        <fullName evidence="3">HSP-70 cofactor</fullName>
    </alternativeName>
</protein>
<dbReference type="RefSeq" id="WP_191733378.1">
    <property type="nucleotide sequence ID" value="NZ_JACSPR010000004.1"/>
</dbReference>
<dbReference type="NCBIfam" id="NF010761">
    <property type="entry name" value="PRK14164.1"/>
    <property type="match status" value="1"/>
</dbReference>
<dbReference type="HAMAP" id="MF_01151">
    <property type="entry name" value="GrpE"/>
    <property type="match status" value="1"/>
</dbReference>
<dbReference type="GO" id="GO:0006457">
    <property type="term" value="P:protein folding"/>
    <property type="evidence" value="ECO:0007669"/>
    <property type="project" value="InterPro"/>
</dbReference>
<feature type="region of interest" description="Disordered" evidence="6">
    <location>
        <begin position="1"/>
        <end position="65"/>
    </location>
</feature>
<organism evidence="7 8">
    <name type="scientific">Corynebacterium gallinarum</name>
    <dbReference type="NCBI Taxonomy" id="2762214"/>
    <lineage>
        <taxon>Bacteria</taxon>
        <taxon>Bacillati</taxon>
        <taxon>Actinomycetota</taxon>
        <taxon>Actinomycetes</taxon>
        <taxon>Mycobacteriales</taxon>
        <taxon>Corynebacteriaceae</taxon>
        <taxon>Corynebacterium</taxon>
    </lineage>
</organism>
<dbReference type="Proteomes" id="UP000650224">
    <property type="component" value="Unassembled WGS sequence"/>
</dbReference>
<dbReference type="Pfam" id="PF01025">
    <property type="entry name" value="GrpE"/>
    <property type="match status" value="1"/>
</dbReference>
<reference evidence="7 8" key="1">
    <citation type="submission" date="2020-08" db="EMBL/GenBank/DDBJ databases">
        <title>A Genomic Blueprint of the Chicken Gut Microbiome.</title>
        <authorList>
            <person name="Gilroy R."/>
            <person name="Ravi A."/>
            <person name="Getino M."/>
            <person name="Pursley I."/>
            <person name="Horton D.L."/>
            <person name="Alikhan N.-F."/>
            <person name="Baker D."/>
            <person name="Gharbi K."/>
            <person name="Hall N."/>
            <person name="Watson M."/>
            <person name="Adriaenssens E.M."/>
            <person name="Foster-Nyarko E."/>
            <person name="Jarju S."/>
            <person name="Secka A."/>
            <person name="Antonio M."/>
            <person name="Oren A."/>
            <person name="Chaudhuri R."/>
            <person name="La Ragione R.M."/>
            <person name="Hildebrand F."/>
            <person name="Pallen M.J."/>
        </authorList>
    </citation>
    <scope>NUCLEOTIDE SEQUENCE [LARGE SCALE GENOMIC DNA]</scope>
    <source>
        <strain evidence="7 8">Sa1YVA5</strain>
    </source>
</reference>
<dbReference type="SUPFAM" id="SSF58014">
    <property type="entry name" value="Coiled-coil domain of nucleotide exchange factor GrpE"/>
    <property type="match status" value="1"/>
</dbReference>
<dbReference type="PRINTS" id="PR00773">
    <property type="entry name" value="GRPEPROTEIN"/>
</dbReference>
<sequence length="237" mass="26056">MTDSYKLPDNPGDPEATDNEGIHPDEVENLIEEAERTQGGNEDDDLLTTEPDPVVDAREDGRDPTLEADLEGDIEAVLDDIDAELGVADTPEATDDLPTIEAQLAERTEDLQRVTAEYANYRRRTDRERAGIIDTAKSGVISQLLPILDDLDLAEQHGDLAEGPLKAFADKFRNTLTSMKVEVFGAPGDAFDPEIHEAVQDLSEGDTKVIGTVLRKGYRFNDKLIRNAMVIIADPEK</sequence>
<dbReference type="PANTHER" id="PTHR21237">
    <property type="entry name" value="GRPE PROTEIN"/>
    <property type="match status" value="1"/>
</dbReference>
<keyword evidence="3 4" id="KW-0346">Stress response</keyword>
<dbReference type="PANTHER" id="PTHR21237:SF23">
    <property type="entry name" value="GRPE PROTEIN HOMOLOG, MITOCHONDRIAL"/>
    <property type="match status" value="1"/>
</dbReference>
<dbReference type="SUPFAM" id="SSF51064">
    <property type="entry name" value="Head domain of nucleotide exchange factor GrpE"/>
    <property type="match status" value="1"/>
</dbReference>
<feature type="compositionally biased region" description="Basic and acidic residues" evidence="6">
    <location>
        <begin position="55"/>
        <end position="65"/>
    </location>
</feature>
<dbReference type="GO" id="GO:0000774">
    <property type="term" value="F:adenyl-nucleotide exchange factor activity"/>
    <property type="evidence" value="ECO:0007669"/>
    <property type="project" value="InterPro"/>
</dbReference>
<evidence type="ECO:0000256" key="3">
    <source>
        <dbReference type="HAMAP-Rule" id="MF_01151"/>
    </source>
</evidence>
<accession>A0A8I0HNR4</accession>
<evidence type="ECO:0000256" key="6">
    <source>
        <dbReference type="SAM" id="MobiDB-lite"/>
    </source>
</evidence>
<dbReference type="AlphaFoldDB" id="A0A8I0HNR4"/>
<keyword evidence="2 3" id="KW-0143">Chaperone</keyword>
<evidence type="ECO:0000256" key="1">
    <source>
        <dbReference type="ARBA" id="ARBA00009054"/>
    </source>
</evidence>
<dbReference type="PROSITE" id="PS01071">
    <property type="entry name" value="GRPE"/>
    <property type="match status" value="1"/>
</dbReference>
<evidence type="ECO:0000256" key="4">
    <source>
        <dbReference type="RuleBase" id="RU000639"/>
    </source>
</evidence>
<dbReference type="GO" id="GO:0051087">
    <property type="term" value="F:protein-folding chaperone binding"/>
    <property type="evidence" value="ECO:0007669"/>
    <property type="project" value="InterPro"/>
</dbReference>
<evidence type="ECO:0000313" key="7">
    <source>
        <dbReference type="EMBL" id="MBD8030159.1"/>
    </source>
</evidence>
<dbReference type="InterPro" id="IPR013805">
    <property type="entry name" value="GrpE_CC"/>
</dbReference>
<evidence type="ECO:0000313" key="8">
    <source>
        <dbReference type="Proteomes" id="UP000650224"/>
    </source>
</evidence>
<keyword evidence="8" id="KW-1185">Reference proteome</keyword>
<evidence type="ECO:0000256" key="2">
    <source>
        <dbReference type="ARBA" id="ARBA00023186"/>
    </source>
</evidence>
<keyword evidence="3" id="KW-0963">Cytoplasm</keyword>
<evidence type="ECO:0000256" key="5">
    <source>
        <dbReference type="RuleBase" id="RU004478"/>
    </source>
</evidence>
<comment type="similarity">
    <text evidence="1 3 5">Belongs to the GrpE family.</text>
</comment>
<comment type="subcellular location">
    <subcellularLocation>
        <location evidence="3">Cytoplasm</location>
    </subcellularLocation>
</comment>
<dbReference type="InterPro" id="IPR000740">
    <property type="entry name" value="GrpE"/>
</dbReference>
<comment type="caution">
    <text evidence="7">The sequence shown here is derived from an EMBL/GenBank/DDBJ whole genome shotgun (WGS) entry which is preliminary data.</text>
</comment>
<comment type="subunit">
    <text evidence="3">Homodimer.</text>
</comment>
<dbReference type="Gene3D" id="3.90.20.20">
    <property type="match status" value="1"/>
</dbReference>